<dbReference type="InterPro" id="IPR036291">
    <property type="entry name" value="NAD(P)-bd_dom_sf"/>
</dbReference>
<reference evidence="4 5" key="1">
    <citation type="submission" date="2024-03" db="EMBL/GenBank/DDBJ databases">
        <title>Natural products discovery in diverse microorganisms through a two-stage MS feature dereplication strategy.</title>
        <authorList>
            <person name="Zhang R."/>
        </authorList>
    </citation>
    <scope>NUCLEOTIDE SEQUENCE [LARGE SCALE GENOMIC DNA]</scope>
    <source>
        <strain evidence="4 5">18930</strain>
    </source>
</reference>
<dbReference type="Proteomes" id="UP001432000">
    <property type="component" value="Chromosome"/>
</dbReference>
<dbReference type="NCBIfam" id="NF005881">
    <property type="entry name" value="PRK07832.1"/>
    <property type="match status" value="1"/>
</dbReference>
<organism evidence="4 5">
    <name type="scientific">Rhodococcus sovatensis</name>
    <dbReference type="NCBI Taxonomy" id="1805840"/>
    <lineage>
        <taxon>Bacteria</taxon>
        <taxon>Bacillati</taxon>
        <taxon>Actinomycetota</taxon>
        <taxon>Actinomycetes</taxon>
        <taxon>Mycobacteriales</taxon>
        <taxon>Nocardiaceae</taxon>
        <taxon>Rhodococcus</taxon>
    </lineage>
</organism>
<proteinExistence type="inferred from homology"/>
<keyword evidence="2" id="KW-0560">Oxidoreductase</keyword>
<dbReference type="InterPro" id="IPR002347">
    <property type="entry name" value="SDR_fam"/>
</dbReference>
<keyword evidence="5" id="KW-1185">Reference proteome</keyword>
<evidence type="ECO:0000313" key="4">
    <source>
        <dbReference type="EMBL" id="WXG69321.1"/>
    </source>
</evidence>
<dbReference type="PRINTS" id="PR00080">
    <property type="entry name" value="SDRFAMILY"/>
</dbReference>
<gene>
    <name evidence="4" type="ORF">WDS16_01795</name>
</gene>
<dbReference type="PANTHER" id="PTHR44196:SF1">
    <property type="entry name" value="DEHYDROGENASE_REDUCTASE SDR FAMILY MEMBER 7B"/>
    <property type="match status" value="1"/>
</dbReference>
<evidence type="ECO:0000256" key="3">
    <source>
        <dbReference type="RuleBase" id="RU000363"/>
    </source>
</evidence>
<protein>
    <submittedName>
        <fullName evidence="4">SDR family oxidoreductase</fullName>
    </submittedName>
</protein>
<evidence type="ECO:0000256" key="2">
    <source>
        <dbReference type="ARBA" id="ARBA00023002"/>
    </source>
</evidence>
<dbReference type="PRINTS" id="PR00081">
    <property type="entry name" value="GDHRDH"/>
</dbReference>
<comment type="similarity">
    <text evidence="1 3">Belongs to the short-chain dehydrogenases/reductases (SDR) family.</text>
</comment>
<dbReference type="CDD" id="cd05233">
    <property type="entry name" value="SDR_c"/>
    <property type="match status" value="1"/>
</dbReference>
<dbReference type="EMBL" id="CP147846">
    <property type="protein sequence ID" value="WXG69321.1"/>
    <property type="molecule type" value="Genomic_DNA"/>
</dbReference>
<dbReference type="Pfam" id="PF00106">
    <property type="entry name" value="adh_short"/>
    <property type="match status" value="1"/>
</dbReference>
<name>A0ABZ2PSA3_9NOCA</name>
<dbReference type="SUPFAM" id="SSF51735">
    <property type="entry name" value="NAD(P)-binding Rossmann-fold domains"/>
    <property type="match status" value="1"/>
</dbReference>
<accession>A0ABZ2PSA3</accession>
<dbReference type="Gene3D" id="3.40.50.720">
    <property type="entry name" value="NAD(P)-binding Rossmann-like Domain"/>
    <property type="match status" value="1"/>
</dbReference>
<evidence type="ECO:0000313" key="5">
    <source>
        <dbReference type="Proteomes" id="UP001432000"/>
    </source>
</evidence>
<evidence type="ECO:0000256" key="1">
    <source>
        <dbReference type="ARBA" id="ARBA00006484"/>
    </source>
</evidence>
<sequence>MAIKDLRGKRTFITGAGSGIGRATALAAAREGAELYLTDINEVGLKETVAAAGSAVVKSAAFDVSDYDAVTAFATEVHESVDSLDIVMNVAGISAWGTVENLEHRHWKSMIDVNLMGPIHVIENFLPPMVKAGRGGHLVNVSSAAGLIPLPWHAAYSASKYGLRGASEVLRYDLKRHGIGVSLVVPGGVKTGLVNTLEIAGVDRDDPRVQKLQHRFEQRAVEPETVADAIIVGIQKNRYLVYSSNDIRFAYWWARKFAPPYEFVLQKANDQFSRLLKKPS</sequence>
<dbReference type="RefSeq" id="WP_338890053.1">
    <property type="nucleotide sequence ID" value="NZ_CP147846.1"/>
</dbReference>
<dbReference type="PANTHER" id="PTHR44196">
    <property type="entry name" value="DEHYDROGENASE/REDUCTASE SDR FAMILY MEMBER 7B"/>
    <property type="match status" value="1"/>
</dbReference>